<name>A0A840G5K2_RHOTE</name>
<sequence length="228" mass="25192">MNVWLRNSILLALMLAASGLAFALRPTQKIAEQGPKVDLETMIPQAFGDWREEQQSATQIVDPQQKAMIDKIYKQTLSRTYVNGEGYRIMLSISYGSDQTDSMQVHKPEVCYPAQGFVLQGKQVGSLKTSQGSIPVTRIFATLGQRSEPVTYWTTVGDRVVASGINKKLIEMSYGLTGKIPDGMLIRISSIDPEAAKAYAMQDRFAAQMLAGLAPEYRQRVAGNLQLN</sequence>
<feature type="domain" description="Methanolan biosynthesis EpsI" evidence="2">
    <location>
        <begin position="9"/>
        <end position="214"/>
    </location>
</feature>
<reference evidence="3 4" key="1">
    <citation type="submission" date="2020-08" db="EMBL/GenBank/DDBJ databases">
        <title>Genome sequencing of Purple Non-Sulfur Bacteria from various extreme environments.</title>
        <authorList>
            <person name="Mayer M."/>
        </authorList>
    </citation>
    <scope>NUCLEOTIDE SEQUENCE [LARGE SCALE GENOMIC DNA]</scope>
    <source>
        <strain evidence="3 4">2761</strain>
    </source>
</reference>
<keyword evidence="1" id="KW-0732">Signal</keyword>
<evidence type="ECO:0000313" key="3">
    <source>
        <dbReference type="EMBL" id="MBB4247196.1"/>
    </source>
</evidence>
<dbReference type="AlphaFoldDB" id="A0A840G5K2"/>
<accession>A0A840G5K2</accession>
<evidence type="ECO:0000256" key="1">
    <source>
        <dbReference type="SAM" id="SignalP"/>
    </source>
</evidence>
<feature type="chain" id="PRO_5032670097" evidence="1">
    <location>
        <begin position="24"/>
        <end position="228"/>
    </location>
</feature>
<comment type="caution">
    <text evidence="3">The sequence shown here is derived from an EMBL/GenBank/DDBJ whole genome shotgun (WGS) entry which is preliminary data.</text>
</comment>
<dbReference type="InterPro" id="IPR014263">
    <property type="entry name" value="Methanolan_biosynth_EpsI"/>
</dbReference>
<dbReference type="InterPro" id="IPR054653">
    <property type="entry name" value="EpsI_type_B_pred"/>
</dbReference>
<dbReference type="OrthoDB" id="8583485at2"/>
<evidence type="ECO:0000259" key="2">
    <source>
        <dbReference type="Pfam" id="PF11984"/>
    </source>
</evidence>
<dbReference type="NCBIfam" id="NF045609">
    <property type="entry name" value="EpsI_type_B"/>
    <property type="match status" value="1"/>
</dbReference>
<dbReference type="EMBL" id="JACIGE010000004">
    <property type="protein sequence ID" value="MBB4247196.1"/>
    <property type="molecule type" value="Genomic_DNA"/>
</dbReference>
<dbReference type="Pfam" id="PF11984">
    <property type="entry name" value="DUF3485"/>
    <property type="match status" value="1"/>
</dbReference>
<organism evidence="3 4">
    <name type="scientific">Rhodocyclus tenuis</name>
    <name type="common">Rhodospirillum tenue</name>
    <dbReference type="NCBI Taxonomy" id="1066"/>
    <lineage>
        <taxon>Bacteria</taxon>
        <taxon>Pseudomonadati</taxon>
        <taxon>Pseudomonadota</taxon>
        <taxon>Betaproteobacteria</taxon>
        <taxon>Rhodocyclales</taxon>
        <taxon>Rhodocyclaceae</taxon>
        <taxon>Rhodocyclus</taxon>
    </lineage>
</organism>
<evidence type="ECO:0000313" key="4">
    <source>
        <dbReference type="Proteomes" id="UP000587070"/>
    </source>
</evidence>
<protein>
    <submittedName>
        <fullName evidence="3">EpsI family protein</fullName>
    </submittedName>
</protein>
<keyword evidence="4" id="KW-1185">Reference proteome</keyword>
<proteinExistence type="predicted"/>
<feature type="signal peptide" evidence="1">
    <location>
        <begin position="1"/>
        <end position="23"/>
    </location>
</feature>
<dbReference type="NCBIfam" id="TIGR02914">
    <property type="entry name" value="EpsI_fam"/>
    <property type="match status" value="1"/>
</dbReference>
<gene>
    <name evidence="3" type="ORF">GGD90_001562</name>
</gene>
<dbReference type="Proteomes" id="UP000587070">
    <property type="component" value="Unassembled WGS sequence"/>
</dbReference>
<dbReference type="RefSeq" id="WP_153115692.1">
    <property type="nucleotide sequence ID" value="NZ_JACIGE010000004.1"/>
</dbReference>